<sequence>MALPVWVSAAGGQRTVGGTERSFRRQQCLELAGKSAQAGKYLAGEGLSPGLGCAPSAQLPP</sequence>
<name>A0A5B7DYD3_PORTR</name>
<accession>A0A5B7DYD3</accession>
<evidence type="ECO:0000313" key="1">
    <source>
        <dbReference type="EMBL" id="MPC26006.1"/>
    </source>
</evidence>
<evidence type="ECO:0000313" key="2">
    <source>
        <dbReference type="Proteomes" id="UP000324222"/>
    </source>
</evidence>
<reference evidence="1 2" key="1">
    <citation type="submission" date="2019-05" db="EMBL/GenBank/DDBJ databases">
        <title>Another draft genome of Portunus trituberculatus and its Hox gene families provides insights of decapod evolution.</title>
        <authorList>
            <person name="Jeong J.-H."/>
            <person name="Song I."/>
            <person name="Kim S."/>
            <person name="Choi T."/>
            <person name="Kim D."/>
            <person name="Ryu S."/>
            <person name="Kim W."/>
        </authorList>
    </citation>
    <scope>NUCLEOTIDE SEQUENCE [LARGE SCALE GENOMIC DNA]</scope>
    <source>
        <tissue evidence="1">Muscle</tissue>
    </source>
</reference>
<comment type="caution">
    <text evidence="1">The sequence shown here is derived from an EMBL/GenBank/DDBJ whole genome shotgun (WGS) entry which is preliminary data.</text>
</comment>
<keyword evidence="2" id="KW-1185">Reference proteome</keyword>
<dbReference type="Proteomes" id="UP000324222">
    <property type="component" value="Unassembled WGS sequence"/>
</dbReference>
<proteinExistence type="predicted"/>
<protein>
    <submittedName>
        <fullName evidence="1">Uncharacterized protein</fullName>
    </submittedName>
</protein>
<organism evidence="1 2">
    <name type="scientific">Portunus trituberculatus</name>
    <name type="common">Swimming crab</name>
    <name type="synonym">Neptunus trituberculatus</name>
    <dbReference type="NCBI Taxonomy" id="210409"/>
    <lineage>
        <taxon>Eukaryota</taxon>
        <taxon>Metazoa</taxon>
        <taxon>Ecdysozoa</taxon>
        <taxon>Arthropoda</taxon>
        <taxon>Crustacea</taxon>
        <taxon>Multicrustacea</taxon>
        <taxon>Malacostraca</taxon>
        <taxon>Eumalacostraca</taxon>
        <taxon>Eucarida</taxon>
        <taxon>Decapoda</taxon>
        <taxon>Pleocyemata</taxon>
        <taxon>Brachyura</taxon>
        <taxon>Eubrachyura</taxon>
        <taxon>Portunoidea</taxon>
        <taxon>Portunidae</taxon>
        <taxon>Portuninae</taxon>
        <taxon>Portunus</taxon>
    </lineage>
</organism>
<dbReference type="EMBL" id="VSRR010001541">
    <property type="protein sequence ID" value="MPC26006.1"/>
    <property type="molecule type" value="Genomic_DNA"/>
</dbReference>
<dbReference type="AlphaFoldDB" id="A0A5B7DYD3"/>
<gene>
    <name evidence="1" type="ORF">E2C01_019133</name>
</gene>